<gene>
    <name evidence="1" type="ORF">F2Q69_00037789</name>
</gene>
<organism evidence="1 2">
    <name type="scientific">Brassica cretica</name>
    <name type="common">Mustard</name>
    <dbReference type="NCBI Taxonomy" id="69181"/>
    <lineage>
        <taxon>Eukaryota</taxon>
        <taxon>Viridiplantae</taxon>
        <taxon>Streptophyta</taxon>
        <taxon>Embryophyta</taxon>
        <taxon>Tracheophyta</taxon>
        <taxon>Spermatophyta</taxon>
        <taxon>Magnoliopsida</taxon>
        <taxon>eudicotyledons</taxon>
        <taxon>Gunneridae</taxon>
        <taxon>Pentapetalae</taxon>
        <taxon>rosids</taxon>
        <taxon>malvids</taxon>
        <taxon>Brassicales</taxon>
        <taxon>Brassicaceae</taxon>
        <taxon>Brassiceae</taxon>
        <taxon>Brassica</taxon>
    </lineage>
</organism>
<protein>
    <submittedName>
        <fullName evidence="1">Uncharacterized protein</fullName>
    </submittedName>
</protein>
<evidence type="ECO:0000313" key="1">
    <source>
        <dbReference type="EMBL" id="KAF3602997.1"/>
    </source>
</evidence>
<sequence>MCQGSQRRSGQPAKLTLRRHVAEALHPSAGEDVLFITGGESCAPLEALDLLRRLLAFVVKVRFFQYGHVCPFCG</sequence>
<dbReference type="Proteomes" id="UP000712600">
    <property type="component" value="Unassembled WGS sequence"/>
</dbReference>
<name>A0A8S9SPY7_BRACR</name>
<accession>A0A8S9SPY7</accession>
<evidence type="ECO:0000313" key="2">
    <source>
        <dbReference type="Proteomes" id="UP000712600"/>
    </source>
</evidence>
<proteinExistence type="predicted"/>
<dbReference type="EMBL" id="QGKX02000004">
    <property type="protein sequence ID" value="KAF3602997.1"/>
    <property type="molecule type" value="Genomic_DNA"/>
</dbReference>
<dbReference type="AlphaFoldDB" id="A0A8S9SPY7"/>
<reference evidence="1" key="1">
    <citation type="submission" date="2019-12" db="EMBL/GenBank/DDBJ databases">
        <title>Genome sequencing and annotation of Brassica cretica.</title>
        <authorList>
            <person name="Studholme D.J."/>
            <person name="Sarris P."/>
        </authorList>
    </citation>
    <scope>NUCLEOTIDE SEQUENCE</scope>
    <source>
        <strain evidence="1">PFS-109/04</strain>
        <tissue evidence="1">Leaf</tissue>
    </source>
</reference>
<comment type="caution">
    <text evidence="1">The sequence shown here is derived from an EMBL/GenBank/DDBJ whole genome shotgun (WGS) entry which is preliminary data.</text>
</comment>